<accession>V9W1B2</accession>
<sequence length="97" mass="11177">MMNPGIVQNQSQFPCWISRHDLLKKGKKRFSGVLFIFLPNDVSRFIVNRGQQFDPTMLARGWNDALLPAKEPGLLNRLVVPDHRLILEQQVINLLVQ</sequence>
<keyword evidence="2" id="KW-1185">Reference proteome</keyword>
<dbReference type="AlphaFoldDB" id="V9W1B2"/>
<dbReference type="Proteomes" id="UP000029431">
    <property type="component" value="Chromosome"/>
</dbReference>
<name>V9W1B2_9BACL</name>
<organism evidence="1 2">
    <name type="scientific">Paenibacillus larvae subsp. larvae DSM 25430</name>
    <dbReference type="NCBI Taxonomy" id="697284"/>
    <lineage>
        <taxon>Bacteria</taxon>
        <taxon>Bacillati</taxon>
        <taxon>Bacillota</taxon>
        <taxon>Bacilli</taxon>
        <taxon>Bacillales</taxon>
        <taxon>Paenibacillaceae</taxon>
        <taxon>Paenibacillus</taxon>
    </lineage>
</organism>
<dbReference type="HOGENOM" id="CLU_2344020_0_0_9"/>
<dbReference type="EMBL" id="CP003355">
    <property type="protein sequence ID" value="AHD04771.1"/>
    <property type="molecule type" value="Genomic_DNA"/>
</dbReference>
<evidence type="ECO:0000313" key="2">
    <source>
        <dbReference type="Proteomes" id="UP000029431"/>
    </source>
</evidence>
<gene>
    <name evidence="1" type="ORF">ERIC2_c09360</name>
</gene>
<evidence type="ECO:0000313" key="1">
    <source>
        <dbReference type="EMBL" id="AHD04771.1"/>
    </source>
</evidence>
<dbReference type="KEGG" id="plv:ERIC2_c09360"/>
<reference evidence="1 2" key="1">
    <citation type="journal article" date="2014" name="PLoS ONE">
        <title>How to Kill the Honey Bee Larva: Genomic Potential and Virulence Mechanisms of Paenibacillus larvae.</title>
        <authorList>
            <person name="Djukic M."/>
            <person name="Brzuszkiewicz E."/>
            <person name="Funfhaus A."/>
            <person name="Voss J."/>
            <person name="Gollnow K."/>
            <person name="Poppinga L."/>
            <person name="Liesegang H."/>
            <person name="Garcia-Gonzalez E."/>
            <person name="Genersch E."/>
            <person name="Daniel R."/>
        </authorList>
    </citation>
    <scope>NUCLEOTIDE SEQUENCE [LARGE SCALE GENOMIC DNA]</scope>
    <source>
        <strain evidence="1 2">DSM 25430</strain>
    </source>
</reference>
<protein>
    <submittedName>
        <fullName evidence="1">Uncharacterized protein</fullName>
    </submittedName>
</protein>
<proteinExistence type="predicted"/>